<reference evidence="1 2" key="1">
    <citation type="submission" date="2018-05" db="EMBL/GenBank/DDBJ databases">
        <title>Genomic Encyclopedia of Archaeal and Bacterial Type Strains, Phase II (KMG-II): from individual species to whole genera.</title>
        <authorList>
            <person name="Goeker M."/>
        </authorList>
    </citation>
    <scope>NUCLEOTIDE SEQUENCE [LARGE SCALE GENOMIC DNA]</scope>
    <source>
        <strain evidence="1 2">DSM 22214</strain>
    </source>
</reference>
<comment type="caution">
    <text evidence="1">The sequence shown here is derived from an EMBL/GenBank/DDBJ whole genome shotgun (WGS) entry which is preliminary data.</text>
</comment>
<accession>A0A316DZT9</accession>
<protein>
    <submittedName>
        <fullName evidence="1">Uncharacterized protein</fullName>
    </submittedName>
</protein>
<dbReference type="AlphaFoldDB" id="A0A316DZT9"/>
<proteinExistence type="predicted"/>
<keyword evidence="2" id="KW-1185">Reference proteome</keyword>
<dbReference type="Proteomes" id="UP000245489">
    <property type="component" value="Unassembled WGS sequence"/>
</dbReference>
<name>A0A316DZT9_9BACT</name>
<organism evidence="1 2">
    <name type="scientific">Arcicella aurantiaca</name>
    <dbReference type="NCBI Taxonomy" id="591202"/>
    <lineage>
        <taxon>Bacteria</taxon>
        <taxon>Pseudomonadati</taxon>
        <taxon>Bacteroidota</taxon>
        <taxon>Cytophagia</taxon>
        <taxon>Cytophagales</taxon>
        <taxon>Flectobacillaceae</taxon>
        <taxon>Arcicella</taxon>
    </lineage>
</organism>
<sequence>MLTMKNQLISALSFEKKTIVSLENATSMKNKIGNSWGTNCTEFL</sequence>
<dbReference type="EMBL" id="QGGO01000016">
    <property type="protein sequence ID" value="PWK23887.1"/>
    <property type="molecule type" value="Genomic_DNA"/>
</dbReference>
<evidence type="ECO:0000313" key="1">
    <source>
        <dbReference type="EMBL" id="PWK23887.1"/>
    </source>
</evidence>
<evidence type="ECO:0000313" key="2">
    <source>
        <dbReference type="Proteomes" id="UP000245489"/>
    </source>
</evidence>
<gene>
    <name evidence="1" type="ORF">LV89_03094</name>
</gene>